<dbReference type="EMBL" id="VUJU01001104">
    <property type="protein sequence ID" value="KAF0766799.1"/>
    <property type="molecule type" value="Genomic_DNA"/>
</dbReference>
<organism evidence="1 2">
    <name type="scientific">Aphis craccivora</name>
    <name type="common">Cowpea aphid</name>
    <dbReference type="NCBI Taxonomy" id="307492"/>
    <lineage>
        <taxon>Eukaryota</taxon>
        <taxon>Metazoa</taxon>
        <taxon>Ecdysozoa</taxon>
        <taxon>Arthropoda</taxon>
        <taxon>Hexapoda</taxon>
        <taxon>Insecta</taxon>
        <taxon>Pterygota</taxon>
        <taxon>Neoptera</taxon>
        <taxon>Paraneoptera</taxon>
        <taxon>Hemiptera</taxon>
        <taxon>Sternorrhyncha</taxon>
        <taxon>Aphidomorpha</taxon>
        <taxon>Aphidoidea</taxon>
        <taxon>Aphididae</taxon>
        <taxon>Aphidini</taxon>
        <taxon>Aphis</taxon>
        <taxon>Aphis</taxon>
    </lineage>
</organism>
<keyword evidence="2" id="KW-1185">Reference proteome</keyword>
<protein>
    <submittedName>
        <fullName evidence="1">Uncharacterized protein</fullName>
    </submittedName>
</protein>
<reference evidence="1 2" key="1">
    <citation type="submission" date="2019-08" db="EMBL/GenBank/DDBJ databases">
        <title>Whole genome of Aphis craccivora.</title>
        <authorList>
            <person name="Voronova N.V."/>
            <person name="Shulinski R.S."/>
            <person name="Bandarenka Y.V."/>
            <person name="Zhorov D.G."/>
            <person name="Warner D."/>
        </authorList>
    </citation>
    <scope>NUCLEOTIDE SEQUENCE [LARGE SCALE GENOMIC DNA]</scope>
    <source>
        <strain evidence="1">180601</strain>
        <tissue evidence="1">Whole Body</tissue>
    </source>
</reference>
<accession>A0A6G0Z7X5</accession>
<comment type="caution">
    <text evidence="1">The sequence shown here is derived from an EMBL/GenBank/DDBJ whole genome shotgun (WGS) entry which is preliminary data.</text>
</comment>
<dbReference type="Proteomes" id="UP000478052">
    <property type="component" value="Unassembled WGS sequence"/>
</dbReference>
<evidence type="ECO:0000313" key="2">
    <source>
        <dbReference type="Proteomes" id="UP000478052"/>
    </source>
</evidence>
<gene>
    <name evidence="1" type="ORF">FWK35_00017114</name>
</gene>
<dbReference type="AlphaFoldDB" id="A0A6G0Z7X5"/>
<evidence type="ECO:0000313" key="1">
    <source>
        <dbReference type="EMBL" id="KAF0766799.1"/>
    </source>
</evidence>
<proteinExistence type="predicted"/>
<sequence>MNDDTSSRAIRFTKNRLKLYCDIQLSQKMHWNHEYYMKMYTTTFYLYCFRQKMNFFYAAFTALDLRRIRSKTYTLRQINIYLILHNLLRLLCQNCFMKIQSPRKNHRCTPQHVRSINSFYTLVNICKLIIISCQFFGHTGCWQLHGILQWFIDVFSTRHLRYSKNKKI</sequence>
<name>A0A6G0Z7X5_APHCR</name>